<dbReference type="GeneID" id="28861125"/>
<accession>A0A1B7YMN4</accession>
<dbReference type="CDD" id="cd05233">
    <property type="entry name" value="SDR_c"/>
    <property type="match status" value="1"/>
</dbReference>
<dbReference type="Pfam" id="PF00106">
    <property type="entry name" value="adh_short"/>
    <property type="match status" value="1"/>
</dbReference>
<keyword evidence="4" id="KW-1185">Reference proteome</keyword>
<dbReference type="Proteomes" id="UP000092177">
    <property type="component" value="Chromosome 2"/>
</dbReference>
<dbReference type="GO" id="GO:0016616">
    <property type="term" value="F:oxidoreductase activity, acting on the CH-OH group of donors, NAD or NADP as acceptor"/>
    <property type="evidence" value="ECO:0007669"/>
    <property type="project" value="TreeGrafter"/>
</dbReference>
<dbReference type="VEuPathDB" id="FungiDB:CH63R_02043"/>
<comment type="similarity">
    <text evidence="1">Belongs to the short-chain dehydrogenases/reductases (SDR) family.</text>
</comment>
<dbReference type="AlphaFoldDB" id="A0A1B7YMN4"/>
<dbReference type="InterPro" id="IPR002347">
    <property type="entry name" value="SDR_fam"/>
</dbReference>
<gene>
    <name evidence="3" type="ORF">CH63R_02043</name>
</gene>
<dbReference type="PANTHER" id="PTHR42760">
    <property type="entry name" value="SHORT-CHAIN DEHYDROGENASES/REDUCTASES FAMILY MEMBER"/>
    <property type="match status" value="1"/>
</dbReference>
<dbReference type="PRINTS" id="PR00081">
    <property type="entry name" value="GDHRDH"/>
</dbReference>
<keyword evidence="2" id="KW-0560">Oxidoreductase</keyword>
<dbReference type="EMBL" id="LTAN01000002">
    <property type="protein sequence ID" value="OBR13317.1"/>
    <property type="molecule type" value="Genomic_DNA"/>
</dbReference>
<name>A0A1B7YMN4_COLHI</name>
<proteinExistence type="inferred from homology"/>
<dbReference type="PANTHER" id="PTHR42760:SF37">
    <property type="entry name" value="CLAVALDEHYDE DEHYDROGENASE"/>
    <property type="match status" value="1"/>
</dbReference>
<dbReference type="InterPro" id="IPR036291">
    <property type="entry name" value="NAD(P)-bd_dom_sf"/>
</dbReference>
<evidence type="ECO:0000313" key="3">
    <source>
        <dbReference type="EMBL" id="OBR13317.1"/>
    </source>
</evidence>
<dbReference type="SUPFAM" id="SSF51735">
    <property type="entry name" value="NAD(P)-binding Rossmann-fold domains"/>
    <property type="match status" value="1"/>
</dbReference>
<organism evidence="3 4">
    <name type="scientific">Colletotrichum higginsianum (strain IMI 349063)</name>
    <name type="common">Crucifer anthracnose fungus</name>
    <dbReference type="NCBI Taxonomy" id="759273"/>
    <lineage>
        <taxon>Eukaryota</taxon>
        <taxon>Fungi</taxon>
        <taxon>Dikarya</taxon>
        <taxon>Ascomycota</taxon>
        <taxon>Pezizomycotina</taxon>
        <taxon>Sordariomycetes</taxon>
        <taxon>Hypocreomycetidae</taxon>
        <taxon>Glomerellales</taxon>
        <taxon>Glomerellaceae</taxon>
        <taxon>Colletotrichum</taxon>
        <taxon>Colletotrichum destructivum species complex</taxon>
    </lineage>
</organism>
<dbReference type="Gene3D" id="3.40.50.720">
    <property type="entry name" value="NAD(P)-binding Rossmann-like Domain"/>
    <property type="match status" value="1"/>
</dbReference>
<dbReference type="OrthoDB" id="1933717at2759"/>
<protein>
    <submittedName>
        <fullName evidence="3">Short chain dehydrogenase reductase</fullName>
    </submittedName>
</protein>
<dbReference type="KEGG" id="chig:CH63R_02043"/>
<comment type="caution">
    <text evidence="3">The sequence shown here is derived from an EMBL/GenBank/DDBJ whole genome shotgun (WGS) entry which is preliminary data.</text>
</comment>
<evidence type="ECO:0000256" key="2">
    <source>
        <dbReference type="ARBA" id="ARBA00023002"/>
    </source>
</evidence>
<reference evidence="4" key="1">
    <citation type="journal article" date="2017" name="BMC Genomics">
        <title>Gapless genome assembly of Colletotrichum higginsianum reveals chromosome structure and association of transposable elements with secondary metabolite gene clusters.</title>
        <authorList>
            <person name="Dallery J.-F."/>
            <person name="Lapalu N."/>
            <person name="Zampounis A."/>
            <person name="Pigne S."/>
            <person name="Luyten I."/>
            <person name="Amselem J."/>
            <person name="Wittenberg A.H.J."/>
            <person name="Zhou S."/>
            <person name="de Queiroz M.V."/>
            <person name="Robin G.P."/>
            <person name="Auger A."/>
            <person name="Hainaut M."/>
            <person name="Henrissat B."/>
            <person name="Kim K.-T."/>
            <person name="Lee Y.-H."/>
            <person name="Lespinet O."/>
            <person name="Schwartz D.C."/>
            <person name="Thon M.R."/>
            <person name="O'Connell R.J."/>
        </authorList>
    </citation>
    <scope>NUCLEOTIDE SEQUENCE [LARGE SCALE GENOMIC DNA]</scope>
    <source>
        <strain evidence="4">IMI 349063</strain>
    </source>
</reference>
<sequence length="302" mass="32317">MDDLSSGLPSDYIYKLLQFTPRQHHDVYPAIDPSNPELSLAGKVVLVTGASRGIGANGIVPSLAKAGAAGIVLVATNAEKLKAVELAVRDINPSTRVLVAAADISNEQSVASVFKSATETFGRVDILVHNAGVMNQMSNIHEEDATAFWKQYEINTFGTFLVAQYFIKSLPSPESPGVILYIGTAASWARNSSFAGYSGSKLAAQKLISDIASGYPNITAISASPGLVETDMLQLRGFDVSTPQLVGGAVVWLSGDRARFLSGRAISVEWDLEDLVARKDEIVKEDLLIMRMAGKFGHEQFA</sequence>
<evidence type="ECO:0000256" key="1">
    <source>
        <dbReference type="ARBA" id="ARBA00006484"/>
    </source>
</evidence>
<evidence type="ECO:0000313" key="4">
    <source>
        <dbReference type="Proteomes" id="UP000092177"/>
    </source>
</evidence>
<dbReference type="RefSeq" id="XP_018161834.1">
    <property type="nucleotide sequence ID" value="XM_018297018.1"/>
</dbReference>